<proteinExistence type="predicted"/>
<dbReference type="EMBL" id="FOSQ01000008">
    <property type="protein sequence ID" value="SFK83597.1"/>
    <property type="molecule type" value="Genomic_DNA"/>
</dbReference>
<dbReference type="Proteomes" id="UP000199473">
    <property type="component" value="Unassembled WGS sequence"/>
</dbReference>
<feature type="chain" id="PRO_5011785028" evidence="2">
    <location>
        <begin position="25"/>
        <end position="152"/>
    </location>
</feature>
<feature type="transmembrane region" description="Helical" evidence="1">
    <location>
        <begin position="44"/>
        <end position="61"/>
    </location>
</feature>
<gene>
    <name evidence="4" type="ORF">SAMN02745775_108121</name>
</gene>
<keyword evidence="1" id="KW-1133">Transmembrane helix</keyword>
<name>A0A1I4CTN8_9PROT</name>
<evidence type="ECO:0000313" key="4">
    <source>
        <dbReference type="EMBL" id="SFK83597.1"/>
    </source>
</evidence>
<organism evidence="4 5">
    <name type="scientific">Falsiroseomonas stagni DSM 19981</name>
    <dbReference type="NCBI Taxonomy" id="1123062"/>
    <lineage>
        <taxon>Bacteria</taxon>
        <taxon>Pseudomonadati</taxon>
        <taxon>Pseudomonadota</taxon>
        <taxon>Alphaproteobacteria</taxon>
        <taxon>Acetobacterales</taxon>
        <taxon>Roseomonadaceae</taxon>
        <taxon>Falsiroseomonas</taxon>
    </lineage>
</organism>
<feature type="transmembrane region" description="Helical" evidence="1">
    <location>
        <begin position="120"/>
        <end position="140"/>
    </location>
</feature>
<feature type="signal peptide" evidence="2">
    <location>
        <begin position="1"/>
        <end position="24"/>
    </location>
</feature>
<sequence>MIRRFGSSQVSALLVGLVAVAAFAATYGFDPVPDGLPGLGAVEFPRLVCLLLAGMAVLLFLQESPPHDPETAPPIGRDAWMIFAACLAAVPLMATIGMLGTIAVFLVVAGRLWGETRWPLLVGVSLGMTAVIWLVFVKIFRLTLPGGWLFGG</sequence>
<evidence type="ECO:0000256" key="2">
    <source>
        <dbReference type="SAM" id="SignalP"/>
    </source>
</evidence>
<keyword evidence="2" id="KW-0732">Signal</keyword>
<protein>
    <submittedName>
        <fullName evidence="4">Tripartite tricarboxylate transporter TctB family protein</fullName>
    </submittedName>
</protein>
<keyword evidence="5" id="KW-1185">Reference proteome</keyword>
<keyword evidence="1" id="KW-0812">Transmembrane</keyword>
<evidence type="ECO:0000313" key="5">
    <source>
        <dbReference type="Proteomes" id="UP000199473"/>
    </source>
</evidence>
<feature type="transmembrane region" description="Helical" evidence="1">
    <location>
        <begin position="82"/>
        <end position="108"/>
    </location>
</feature>
<dbReference type="AlphaFoldDB" id="A0A1I4CTN8"/>
<dbReference type="RefSeq" id="WP_092961571.1">
    <property type="nucleotide sequence ID" value="NZ_FOSQ01000008.1"/>
</dbReference>
<dbReference type="Pfam" id="PF07331">
    <property type="entry name" value="TctB"/>
    <property type="match status" value="1"/>
</dbReference>
<dbReference type="InterPro" id="IPR009936">
    <property type="entry name" value="DUF1468"/>
</dbReference>
<accession>A0A1I4CTN8</accession>
<dbReference type="OrthoDB" id="7271701at2"/>
<keyword evidence="1" id="KW-0472">Membrane</keyword>
<dbReference type="STRING" id="1123062.SAMN02745775_108121"/>
<evidence type="ECO:0000256" key="1">
    <source>
        <dbReference type="SAM" id="Phobius"/>
    </source>
</evidence>
<feature type="domain" description="DUF1468" evidence="3">
    <location>
        <begin position="12"/>
        <end position="145"/>
    </location>
</feature>
<reference evidence="4 5" key="1">
    <citation type="submission" date="2016-10" db="EMBL/GenBank/DDBJ databases">
        <authorList>
            <person name="de Groot N.N."/>
        </authorList>
    </citation>
    <scope>NUCLEOTIDE SEQUENCE [LARGE SCALE GENOMIC DNA]</scope>
    <source>
        <strain evidence="4 5">DSM 19981</strain>
    </source>
</reference>
<evidence type="ECO:0000259" key="3">
    <source>
        <dbReference type="Pfam" id="PF07331"/>
    </source>
</evidence>